<evidence type="ECO:0000259" key="5">
    <source>
        <dbReference type="PROSITE" id="PS51918"/>
    </source>
</evidence>
<dbReference type="InterPro" id="IPR006638">
    <property type="entry name" value="Elp3/MiaA/NifB-like_rSAM"/>
</dbReference>
<protein>
    <submittedName>
        <fullName evidence="6">Radical SAM protein</fullName>
    </submittedName>
</protein>
<dbReference type="GO" id="GO:0006779">
    <property type="term" value="P:porphyrin-containing compound biosynthetic process"/>
    <property type="evidence" value="ECO:0007669"/>
    <property type="project" value="TreeGrafter"/>
</dbReference>
<dbReference type="GO" id="GO:0051539">
    <property type="term" value="F:4 iron, 4 sulfur cluster binding"/>
    <property type="evidence" value="ECO:0007669"/>
    <property type="project" value="TreeGrafter"/>
</dbReference>
<dbReference type="InterPro" id="IPR058240">
    <property type="entry name" value="rSAM_sf"/>
</dbReference>
<dbReference type="PROSITE" id="PS51918">
    <property type="entry name" value="RADICAL_SAM"/>
    <property type="match status" value="1"/>
</dbReference>
<dbReference type="InterPro" id="IPR034505">
    <property type="entry name" value="Coproporphyrinogen-III_oxidase"/>
</dbReference>
<dbReference type="GO" id="GO:0046872">
    <property type="term" value="F:metal ion binding"/>
    <property type="evidence" value="ECO:0007669"/>
    <property type="project" value="UniProtKB-KW"/>
</dbReference>
<proteinExistence type="predicted"/>
<dbReference type="SFLD" id="SFLDG01065">
    <property type="entry name" value="anaerobic_coproporphyrinogen-I"/>
    <property type="match status" value="1"/>
</dbReference>
<dbReference type="AlphaFoldDB" id="A0A9D5K9E3"/>
<evidence type="ECO:0000256" key="1">
    <source>
        <dbReference type="ARBA" id="ARBA00022691"/>
    </source>
</evidence>
<dbReference type="SMART" id="SM00729">
    <property type="entry name" value="Elp3"/>
    <property type="match status" value="1"/>
</dbReference>
<dbReference type="PANTHER" id="PTHR13932:SF5">
    <property type="entry name" value="RADICAL S-ADENOSYL METHIONINE DOMAIN-CONTAINING PROTEIN 1, MITOCHONDRIAL"/>
    <property type="match status" value="1"/>
</dbReference>
<dbReference type="InterPro" id="IPR007197">
    <property type="entry name" value="rSAM"/>
</dbReference>
<dbReference type="Pfam" id="PF04055">
    <property type="entry name" value="Radical_SAM"/>
    <property type="match status" value="1"/>
</dbReference>
<accession>A0A9D5K9E3</accession>
<evidence type="ECO:0000256" key="3">
    <source>
        <dbReference type="ARBA" id="ARBA00023004"/>
    </source>
</evidence>
<evidence type="ECO:0000256" key="4">
    <source>
        <dbReference type="ARBA" id="ARBA00023014"/>
    </source>
</evidence>
<comment type="caution">
    <text evidence="6">The sequence shown here is derived from an EMBL/GenBank/DDBJ whole genome shotgun (WGS) entry which is preliminary data.</text>
</comment>
<evidence type="ECO:0000256" key="2">
    <source>
        <dbReference type="ARBA" id="ARBA00022723"/>
    </source>
</evidence>
<keyword evidence="4" id="KW-0411">Iron-sulfur</keyword>
<sequence>MISRLSAGMIRRSFARQLYRFTEIPDLKPSSNFGIYINVPLCYSKCSFCPFYKELYTDDLKERYLKAVPAEIRSSRISGEPRWIYFGGGTPNTLNLDDLSGITEVLKSKINTGEMGIELLPALITKTYLEGLKELDFTKISIGIETFDEEVLSKSNRKQPGFHSIRNLVDYAQSKGLWVNTDIMVGLPSQLPEVFAADIKKTSEIGPDQITIYPYMVIRGLDKHSPLSNSEQFRLIEQAAETLLNHGYERKGVWTFARGENVYDSSRDELIEDYIGFGPAAFSTFAGYKIVNPELPVYIASNGKRTGFVAPKTEASDQWRRFARLVYDLRGPNGQGFPAYINSFIALLRLSGFILNGCLTSKGIMFAHHITKSVVESLPFPVQNPDAVCNYSEYLAFKSQISPLT</sequence>
<reference evidence="6" key="1">
    <citation type="submission" date="2019-11" db="EMBL/GenBank/DDBJ databases">
        <title>Microbial mats filling the niche in hypersaline microbial mats.</title>
        <authorList>
            <person name="Wong H.L."/>
            <person name="Macleod F.I."/>
            <person name="White R.A. III"/>
            <person name="Burns B.P."/>
        </authorList>
    </citation>
    <scope>NUCLEOTIDE SEQUENCE</scope>
    <source>
        <strain evidence="6">Bin_327</strain>
    </source>
</reference>
<dbReference type="GO" id="GO:0005737">
    <property type="term" value="C:cytoplasm"/>
    <property type="evidence" value="ECO:0007669"/>
    <property type="project" value="TreeGrafter"/>
</dbReference>
<dbReference type="InterPro" id="IPR013785">
    <property type="entry name" value="Aldolase_TIM"/>
</dbReference>
<name>A0A9D5K9E3_UNCW3</name>
<dbReference type="SFLD" id="SFLDS00029">
    <property type="entry name" value="Radical_SAM"/>
    <property type="match status" value="1"/>
</dbReference>
<evidence type="ECO:0000313" key="6">
    <source>
        <dbReference type="EMBL" id="MBD3364801.1"/>
    </source>
</evidence>
<dbReference type="PANTHER" id="PTHR13932">
    <property type="entry name" value="COPROPORPHYRINIGEN III OXIDASE"/>
    <property type="match status" value="1"/>
</dbReference>
<dbReference type="Gene3D" id="3.20.20.70">
    <property type="entry name" value="Aldolase class I"/>
    <property type="match status" value="1"/>
</dbReference>
<gene>
    <name evidence="6" type="ORF">GF359_06255</name>
</gene>
<dbReference type="Proteomes" id="UP000630660">
    <property type="component" value="Unassembled WGS sequence"/>
</dbReference>
<dbReference type="SUPFAM" id="SSF102114">
    <property type="entry name" value="Radical SAM enzymes"/>
    <property type="match status" value="1"/>
</dbReference>
<evidence type="ECO:0000313" key="7">
    <source>
        <dbReference type="Proteomes" id="UP000630660"/>
    </source>
</evidence>
<dbReference type="EMBL" id="WJKJ01000207">
    <property type="protein sequence ID" value="MBD3364801.1"/>
    <property type="molecule type" value="Genomic_DNA"/>
</dbReference>
<keyword evidence="1" id="KW-0949">S-adenosyl-L-methionine</keyword>
<organism evidence="6 7">
    <name type="scientific">candidate division WOR-3 bacterium</name>
    <dbReference type="NCBI Taxonomy" id="2052148"/>
    <lineage>
        <taxon>Bacteria</taxon>
        <taxon>Bacteria division WOR-3</taxon>
    </lineage>
</organism>
<keyword evidence="3" id="KW-0408">Iron</keyword>
<feature type="domain" description="Radical SAM core" evidence="5">
    <location>
        <begin position="27"/>
        <end position="249"/>
    </location>
</feature>
<dbReference type="GO" id="GO:0003824">
    <property type="term" value="F:catalytic activity"/>
    <property type="evidence" value="ECO:0007669"/>
    <property type="project" value="InterPro"/>
</dbReference>
<dbReference type="CDD" id="cd01335">
    <property type="entry name" value="Radical_SAM"/>
    <property type="match status" value="1"/>
</dbReference>
<keyword evidence="2" id="KW-0479">Metal-binding</keyword>